<keyword evidence="2" id="KW-1185">Reference proteome</keyword>
<evidence type="ECO:0000313" key="1">
    <source>
        <dbReference type="EMBL" id="MED6173074.1"/>
    </source>
</evidence>
<accession>A0ABU6VHS5</accession>
<comment type="caution">
    <text evidence="1">The sequence shown here is derived from an EMBL/GenBank/DDBJ whole genome shotgun (WGS) entry which is preliminary data.</text>
</comment>
<dbReference type="EMBL" id="JASCZI010151475">
    <property type="protein sequence ID" value="MED6173074.1"/>
    <property type="molecule type" value="Genomic_DNA"/>
</dbReference>
<dbReference type="Proteomes" id="UP001341840">
    <property type="component" value="Unassembled WGS sequence"/>
</dbReference>
<gene>
    <name evidence="1" type="ORF">PIB30_055871</name>
</gene>
<name>A0ABU6VHS5_9FABA</name>
<sequence length="82" mass="9070">MPHMRYQNPSCRKLNPGRIVDEAVMVRSGLDRDKAHFALSLEEMEYGPKNVTSVDAINPLRVGPTVNLNGLACLGLAQIWGH</sequence>
<organism evidence="1 2">
    <name type="scientific">Stylosanthes scabra</name>
    <dbReference type="NCBI Taxonomy" id="79078"/>
    <lineage>
        <taxon>Eukaryota</taxon>
        <taxon>Viridiplantae</taxon>
        <taxon>Streptophyta</taxon>
        <taxon>Embryophyta</taxon>
        <taxon>Tracheophyta</taxon>
        <taxon>Spermatophyta</taxon>
        <taxon>Magnoliopsida</taxon>
        <taxon>eudicotyledons</taxon>
        <taxon>Gunneridae</taxon>
        <taxon>Pentapetalae</taxon>
        <taxon>rosids</taxon>
        <taxon>fabids</taxon>
        <taxon>Fabales</taxon>
        <taxon>Fabaceae</taxon>
        <taxon>Papilionoideae</taxon>
        <taxon>50 kb inversion clade</taxon>
        <taxon>dalbergioids sensu lato</taxon>
        <taxon>Dalbergieae</taxon>
        <taxon>Pterocarpus clade</taxon>
        <taxon>Stylosanthes</taxon>
    </lineage>
</organism>
<protein>
    <submittedName>
        <fullName evidence="1">Uncharacterized protein</fullName>
    </submittedName>
</protein>
<reference evidence="1 2" key="1">
    <citation type="journal article" date="2023" name="Plants (Basel)">
        <title>Bridging the Gap: Combining Genomics and Transcriptomics Approaches to Understand Stylosanthes scabra, an Orphan Legume from the Brazilian Caatinga.</title>
        <authorList>
            <person name="Ferreira-Neto J.R.C."/>
            <person name="da Silva M.D."/>
            <person name="Binneck E."/>
            <person name="de Melo N.F."/>
            <person name="da Silva R.H."/>
            <person name="de Melo A.L.T.M."/>
            <person name="Pandolfi V."/>
            <person name="Bustamante F.O."/>
            <person name="Brasileiro-Vidal A.C."/>
            <person name="Benko-Iseppon A.M."/>
        </authorList>
    </citation>
    <scope>NUCLEOTIDE SEQUENCE [LARGE SCALE GENOMIC DNA]</scope>
    <source>
        <tissue evidence="1">Leaves</tissue>
    </source>
</reference>
<evidence type="ECO:0000313" key="2">
    <source>
        <dbReference type="Proteomes" id="UP001341840"/>
    </source>
</evidence>
<proteinExistence type="predicted"/>